<dbReference type="InterPro" id="IPR036383">
    <property type="entry name" value="TSP1_rpt_sf"/>
</dbReference>
<sequence length="611" mass="68383">MSQMIIIIVILIVSCCSLVFAAVAGWFIFKKEPIDGKWSEWQNDGQCTKTCNGTQKQTRSCIPPQHGGNECIGNITTQYIDCNTNNCPLTPEQRQEQQEQFQRDQEDKKLQKETELLAAKIAISNNSATPAREVLVEDNKNETNPTTQTIDELTDTLISNFSDTMENKRTKYYNTSNSTNYTKTQAGIEYGNAIVDYNKALIDHTVTDGIKEAQAIKDATDTYLRYEVSNIVGPINNYTLTEFSCPKGEYVNAIVGNHIGWINQIGIECTSGNSSGNNRSELHDSTRSSGNSSSDRFTNIPEPLIEHLTNDDNRTYLDPDTRHTFNSDFKVKKYDGFNEINAYYGTFGMSGIRIGNHNIGSDFEPHATHVDLNTLKCTKGKISGIIASSGEDNLVNRLGIICDTTLRTPDTDTSSAFEGTTYESWKKKYDAEKLQSDNEPKEKDDQQDIKDTLAVEKSNGIMGGTKGVEFENKMSGGSIVFKLGRINDDELRWRKDDSDHFGWNIHKWNGDDSEPIKPGEAIYFASSTSTGRRIYLYDGKAEAHKNYSDDTKLTFLQPNRTYVQPGEFLYIVKHIDKNQYLSSTTPGNGSGGYGKAEERVGGFHSQIKIKI</sequence>
<organism evidence="4">
    <name type="scientific">Mimivirus AB-566-O17</name>
    <dbReference type="NCBI Taxonomy" id="1988039"/>
    <lineage>
        <taxon>Viruses</taxon>
        <taxon>Varidnaviria</taxon>
        <taxon>Bamfordvirae</taxon>
        <taxon>Nucleocytoviricota</taxon>
        <taxon>Megaviricetes</taxon>
        <taxon>Imitervirales</taxon>
        <taxon>Mimiviridae</taxon>
        <taxon>Megamimivirinae</taxon>
        <taxon>Mimivirus</taxon>
    </lineage>
</organism>
<feature type="region of interest" description="Disordered" evidence="3">
    <location>
        <begin position="274"/>
        <end position="302"/>
    </location>
</feature>
<name>A0A1X9VNT1_9VIRU</name>
<feature type="compositionally biased region" description="Low complexity" evidence="3">
    <location>
        <begin position="287"/>
        <end position="299"/>
    </location>
</feature>
<dbReference type="InterPro" id="IPR050439">
    <property type="entry name" value="ADAMTS_ADAMTS-like"/>
</dbReference>
<dbReference type="SUPFAM" id="SSF82895">
    <property type="entry name" value="TSP-1 type 1 repeat"/>
    <property type="match status" value="1"/>
</dbReference>
<dbReference type="GO" id="GO:0031012">
    <property type="term" value="C:extracellular matrix"/>
    <property type="evidence" value="ECO:0007669"/>
    <property type="project" value="TreeGrafter"/>
</dbReference>
<keyword evidence="2" id="KW-0964">Secreted</keyword>
<gene>
    <name evidence="4" type="ORF">SAGO17_0074</name>
</gene>
<dbReference type="GO" id="GO:0005576">
    <property type="term" value="C:extracellular region"/>
    <property type="evidence" value="ECO:0007669"/>
    <property type="project" value="UniProtKB-SubCell"/>
</dbReference>
<dbReference type="GO" id="GO:0006508">
    <property type="term" value="P:proteolysis"/>
    <property type="evidence" value="ECO:0007669"/>
    <property type="project" value="TreeGrafter"/>
</dbReference>
<dbReference type="EMBL" id="KY565523">
    <property type="protein sequence ID" value="ARR74993.1"/>
    <property type="molecule type" value="Genomic_DNA"/>
</dbReference>
<evidence type="ECO:0000256" key="1">
    <source>
        <dbReference type="ARBA" id="ARBA00004613"/>
    </source>
</evidence>
<dbReference type="PROSITE" id="PS50092">
    <property type="entry name" value="TSP1"/>
    <property type="match status" value="1"/>
</dbReference>
<dbReference type="GO" id="GO:0004222">
    <property type="term" value="F:metalloendopeptidase activity"/>
    <property type="evidence" value="ECO:0007669"/>
    <property type="project" value="TreeGrafter"/>
</dbReference>
<dbReference type="PANTHER" id="PTHR13723:SF281">
    <property type="entry name" value="PAPILIN"/>
    <property type="match status" value="1"/>
</dbReference>
<dbReference type="Gene3D" id="2.20.100.10">
    <property type="entry name" value="Thrombospondin type-1 (TSP1) repeat"/>
    <property type="match status" value="1"/>
</dbReference>
<accession>A0A1X9VNT1</accession>
<reference evidence="4" key="1">
    <citation type="journal article" date="2017" name="ISME J.">
        <title>Genomic exploration of individual giant ocean viruses.</title>
        <authorList>
            <person name="Wilson W.H."/>
            <person name="Gilg I.C."/>
            <person name="Moniruzzaman M."/>
            <person name="Field E.K."/>
            <person name="Koren S."/>
            <person name="LeCleir G.R."/>
            <person name="Martinez Martinez J."/>
            <person name="Poulton N.J."/>
            <person name="Swan B.K."/>
            <person name="Stepanauskas R."/>
            <person name="Wilhelm S.W."/>
        </authorList>
    </citation>
    <scope>NUCLEOTIDE SEQUENCE</scope>
</reference>
<dbReference type="PANTHER" id="PTHR13723">
    <property type="entry name" value="ADAMTS A DISINTEGRIN AND METALLOPROTEASE WITH THROMBOSPONDIN MOTIFS PROTEASE"/>
    <property type="match status" value="1"/>
</dbReference>
<dbReference type="SMART" id="SM00209">
    <property type="entry name" value="TSP1"/>
    <property type="match status" value="1"/>
</dbReference>
<dbReference type="InterPro" id="IPR000884">
    <property type="entry name" value="TSP1_rpt"/>
</dbReference>
<evidence type="ECO:0000256" key="2">
    <source>
        <dbReference type="ARBA" id="ARBA00022525"/>
    </source>
</evidence>
<evidence type="ECO:0000256" key="3">
    <source>
        <dbReference type="SAM" id="MobiDB-lite"/>
    </source>
</evidence>
<proteinExistence type="predicted"/>
<comment type="subcellular location">
    <subcellularLocation>
        <location evidence="1">Secreted</location>
    </subcellularLocation>
</comment>
<dbReference type="GO" id="GO:0030198">
    <property type="term" value="P:extracellular matrix organization"/>
    <property type="evidence" value="ECO:0007669"/>
    <property type="project" value="TreeGrafter"/>
</dbReference>
<evidence type="ECO:0000313" key="4">
    <source>
        <dbReference type="EMBL" id="ARR74993.1"/>
    </source>
</evidence>
<protein>
    <submittedName>
        <fullName evidence="4">Uncharacterized protein</fullName>
    </submittedName>
</protein>